<accession>A0ABZ0JRU9</accession>
<proteinExistence type="predicted"/>
<name>A0ABZ0JRU9_9XANT</name>
<dbReference type="RefSeq" id="WP_317844838.1">
    <property type="nucleotide sequence ID" value="NZ_CP126170.1"/>
</dbReference>
<sequence>MRWVKWLAVFGSSIFISGCIGDAQVTVSGSAKKEMSCTFKAYSDGRLVENFPVSGKFREVYAVSIVSDKRIEIVCRGGVVVRRDLSFFSGNINVGELSVVSEN</sequence>
<organism evidence="1 2">
    <name type="scientific">Xanthomonas rydalmerensis</name>
    <dbReference type="NCBI Taxonomy" id="3046274"/>
    <lineage>
        <taxon>Bacteria</taxon>
        <taxon>Pseudomonadati</taxon>
        <taxon>Pseudomonadota</taxon>
        <taxon>Gammaproteobacteria</taxon>
        <taxon>Lysobacterales</taxon>
        <taxon>Lysobacteraceae</taxon>
        <taxon>Xanthomonas</taxon>
    </lineage>
</organism>
<reference evidence="1 2" key="1">
    <citation type="submission" date="2023-05" db="EMBL/GenBank/DDBJ databases">
        <title>Xanthomonas rydalmerenesis sp. nov., a novel Xanthomonas species isolated from Fragaria x ananassa.</title>
        <authorList>
            <person name="McKnight D.J.E."/>
            <person name="Wong-Bajracharya J."/>
            <person name="Okoh E.B."/>
            <person name="Snijders F."/>
            <person name="Lidbetter F."/>
            <person name="Webster J."/>
            <person name="Djordjevic S.P."/>
            <person name="Bogema D.R."/>
            <person name="Chapman T.A."/>
        </authorList>
    </citation>
    <scope>NUCLEOTIDE SEQUENCE [LARGE SCALE GENOMIC DNA]</scope>
    <source>
        <strain evidence="1 2">DAR34883</strain>
    </source>
</reference>
<keyword evidence="2" id="KW-1185">Reference proteome</keyword>
<dbReference type="Proteomes" id="UP001302020">
    <property type="component" value="Chromosome"/>
</dbReference>
<evidence type="ECO:0000313" key="2">
    <source>
        <dbReference type="Proteomes" id="UP001302020"/>
    </source>
</evidence>
<dbReference type="PROSITE" id="PS51257">
    <property type="entry name" value="PROKAR_LIPOPROTEIN"/>
    <property type="match status" value="1"/>
</dbReference>
<protein>
    <recommendedName>
        <fullName evidence="3">Lipoprotein</fullName>
    </recommendedName>
</protein>
<evidence type="ECO:0000313" key="1">
    <source>
        <dbReference type="EMBL" id="WOS42043.1"/>
    </source>
</evidence>
<gene>
    <name evidence="1" type="ORF">QN243_06230</name>
</gene>
<dbReference type="EMBL" id="CP126172">
    <property type="protein sequence ID" value="WOS42043.1"/>
    <property type="molecule type" value="Genomic_DNA"/>
</dbReference>
<evidence type="ECO:0008006" key="3">
    <source>
        <dbReference type="Google" id="ProtNLM"/>
    </source>
</evidence>